<gene>
    <name evidence="7" type="ORF">SYNPS1DRAFT_18856</name>
</gene>
<keyword evidence="2" id="KW-0813">Transport</keyword>
<evidence type="ECO:0000256" key="5">
    <source>
        <dbReference type="ARBA" id="ARBA00023136"/>
    </source>
</evidence>
<keyword evidence="8" id="KW-1185">Reference proteome</keyword>
<dbReference type="Gene3D" id="1.20.1250.20">
    <property type="entry name" value="MFS general substrate transporter like domains"/>
    <property type="match status" value="1"/>
</dbReference>
<keyword evidence="3 6" id="KW-0812">Transmembrane</keyword>
<accession>A0A4P9YTM6</accession>
<dbReference type="GO" id="GO:0005886">
    <property type="term" value="C:plasma membrane"/>
    <property type="evidence" value="ECO:0007669"/>
    <property type="project" value="TreeGrafter"/>
</dbReference>
<proteinExistence type="predicted"/>
<name>A0A4P9YTM6_9FUNG</name>
<dbReference type="InterPro" id="IPR036259">
    <property type="entry name" value="MFS_trans_sf"/>
</dbReference>
<evidence type="ECO:0000313" key="8">
    <source>
        <dbReference type="Proteomes" id="UP000278143"/>
    </source>
</evidence>
<dbReference type="Pfam" id="PF03209">
    <property type="entry name" value="PUCC"/>
    <property type="match status" value="1"/>
</dbReference>
<feature type="transmembrane region" description="Helical" evidence="6">
    <location>
        <begin position="45"/>
        <end position="66"/>
    </location>
</feature>
<keyword evidence="4 6" id="KW-1133">Transmembrane helix</keyword>
<dbReference type="OrthoDB" id="28755at2759"/>
<feature type="transmembrane region" description="Helical" evidence="6">
    <location>
        <begin position="7"/>
        <end position="25"/>
    </location>
</feature>
<feature type="transmembrane region" description="Helical" evidence="6">
    <location>
        <begin position="121"/>
        <end position="148"/>
    </location>
</feature>
<feature type="transmembrane region" description="Helical" evidence="6">
    <location>
        <begin position="260"/>
        <end position="282"/>
    </location>
</feature>
<feature type="transmembrane region" description="Helical" evidence="6">
    <location>
        <begin position="169"/>
        <end position="189"/>
    </location>
</feature>
<dbReference type="EMBL" id="KZ991127">
    <property type="protein sequence ID" value="RKP23286.1"/>
    <property type="molecule type" value="Genomic_DNA"/>
</dbReference>
<sequence>MAQVVCGSYFNLTLGLAGMQFIWTVELGYGTPYLISLGMSKDLLPLVWVAGPLSGLLIQPMVGAYSDVSTHRWGRRRPYILAGSLLVLSSVFMVAHARWIASRLLAWWSSTDNEDAALLNHIAIGIAVAGFFVLDFSINAVQACLRALVVDVASLSSQSRANAWASRMLGIGSVIGYFVGYLDLVLLFPELGSTQMEVLCAVGSIVFVACIGWTCLMVWEERYERGMDAEQPHWYKPLSDVFHAFWHLPDPMQRVCTTQFFAWMAWFPFLFYSTTWIIEVLMRDHEPTEPGFLDAATRAGSFALLLNALLSLFSSIFLPLFTGQAQAIAAKRRAHLSHRPSFGVVRRTCEALLDGIIACWRLRGMWVLSNMGFAVLLFSTWFARDVYEATAIIALCGIPWAIVMWVPFAMVGEYLNVTNEEQRVIEYVPSPPPPLAGASDSPESDRREATRLDTGTALGIINVYVVLPQFVSTLVSSVIFALLSDPSKIDHRNGDIVIDKDNEVVGWVLRFGGICALIAAVMAARCVQYDTHRP</sequence>
<dbReference type="PANTHER" id="PTHR19432">
    <property type="entry name" value="SUGAR TRANSPORTER"/>
    <property type="match status" value="1"/>
</dbReference>
<feature type="transmembrane region" description="Helical" evidence="6">
    <location>
        <begin position="302"/>
        <end position="323"/>
    </location>
</feature>
<evidence type="ECO:0000256" key="4">
    <source>
        <dbReference type="ARBA" id="ARBA00022989"/>
    </source>
</evidence>
<dbReference type="Proteomes" id="UP000278143">
    <property type="component" value="Unassembled WGS sequence"/>
</dbReference>
<evidence type="ECO:0000256" key="1">
    <source>
        <dbReference type="ARBA" id="ARBA00004141"/>
    </source>
</evidence>
<dbReference type="SUPFAM" id="SSF103473">
    <property type="entry name" value="MFS general substrate transporter"/>
    <property type="match status" value="1"/>
</dbReference>
<dbReference type="GO" id="GO:0008506">
    <property type="term" value="F:sucrose:proton symporter activity"/>
    <property type="evidence" value="ECO:0007669"/>
    <property type="project" value="TreeGrafter"/>
</dbReference>
<evidence type="ECO:0000313" key="7">
    <source>
        <dbReference type="EMBL" id="RKP23286.1"/>
    </source>
</evidence>
<comment type="subcellular location">
    <subcellularLocation>
        <location evidence="1">Membrane</location>
        <topology evidence="1">Multi-pass membrane protein</topology>
    </subcellularLocation>
</comment>
<feature type="transmembrane region" description="Helical" evidence="6">
    <location>
        <begin position="365"/>
        <end position="383"/>
    </location>
</feature>
<evidence type="ECO:0000256" key="6">
    <source>
        <dbReference type="SAM" id="Phobius"/>
    </source>
</evidence>
<organism evidence="7 8">
    <name type="scientific">Syncephalis pseudoplumigaleata</name>
    <dbReference type="NCBI Taxonomy" id="1712513"/>
    <lineage>
        <taxon>Eukaryota</taxon>
        <taxon>Fungi</taxon>
        <taxon>Fungi incertae sedis</taxon>
        <taxon>Zoopagomycota</taxon>
        <taxon>Zoopagomycotina</taxon>
        <taxon>Zoopagomycetes</taxon>
        <taxon>Zoopagales</taxon>
        <taxon>Piptocephalidaceae</taxon>
        <taxon>Syncephalis</taxon>
    </lineage>
</organism>
<dbReference type="AlphaFoldDB" id="A0A4P9YTM6"/>
<reference evidence="8" key="1">
    <citation type="journal article" date="2018" name="Nat. Microbiol.">
        <title>Leveraging single-cell genomics to expand the fungal tree of life.</title>
        <authorList>
            <person name="Ahrendt S.R."/>
            <person name="Quandt C.A."/>
            <person name="Ciobanu D."/>
            <person name="Clum A."/>
            <person name="Salamov A."/>
            <person name="Andreopoulos B."/>
            <person name="Cheng J.F."/>
            <person name="Woyke T."/>
            <person name="Pelin A."/>
            <person name="Henrissat B."/>
            <person name="Reynolds N.K."/>
            <person name="Benny G.L."/>
            <person name="Smith M.E."/>
            <person name="James T.Y."/>
            <person name="Grigoriev I.V."/>
        </authorList>
    </citation>
    <scope>NUCLEOTIDE SEQUENCE [LARGE SCALE GENOMIC DNA]</scope>
    <source>
        <strain evidence="8">Benny S71-1</strain>
    </source>
</reference>
<feature type="transmembrane region" description="Helical" evidence="6">
    <location>
        <begin position="78"/>
        <end position="101"/>
    </location>
</feature>
<protein>
    <submittedName>
        <fullName evidence="7">Major facilitator superfamily domain-containing protein</fullName>
    </submittedName>
</protein>
<dbReference type="PANTHER" id="PTHR19432:SF35">
    <property type="entry name" value="SOLUTE CARRIER FAMILY 45 MEMBER 3 ISOFORM X1"/>
    <property type="match status" value="1"/>
</dbReference>
<keyword evidence="5 6" id="KW-0472">Membrane</keyword>
<feature type="transmembrane region" description="Helical" evidence="6">
    <location>
        <begin position="504"/>
        <end position="524"/>
    </location>
</feature>
<dbReference type="InterPro" id="IPR004896">
    <property type="entry name" value="PucC-rel"/>
</dbReference>
<feature type="transmembrane region" description="Helical" evidence="6">
    <location>
        <begin position="201"/>
        <end position="219"/>
    </location>
</feature>
<feature type="transmembrane region" description="Helical" evidence="6">
    <location>
        <begin position="456"/>
        <end position="484"/>
    </location>
</feature>
<evidence type="ECO:0000256" key="2">
    <source>
        <dbReference type="ARBA" id="ARBA00022448"/>
    </source>
</evidence>
<feature type="transmembrane region" description="Helical" evidence="6">
    <location>
        <begin position="389"/>
        <end position="411"/>
    </location>
</feature>
<evidence type="ECO:0000256" key="3">
    <source>
        <dbReference type="ARBA" id="ARBA00022692"/>
    </source>
</evidence>